<dbReference type="AlphaFoldDB" id="A0A919B0K6"/>
<comment type="caution">
    <text evidence="1">The sequence shown here is derived from an EMBL/GenBank/DDBJ whole genome shotgun (WGS) entry which is preliminary data.</text>
</comment>
<name>A0A919B0K6_9ACTN</name>
<accession>A0A919B0K6</accession>
<reference evidence="1" key="1">
    <citation type="journal article" date="2014" name="Int. J. Syst. Evol. Microbiol.">
        <title>Complete genome sequence of Corynebacterium casei LMG S-19264T (=DSM 44701T), isolated from a smear-ripened cheese.</title>
        <authorList>
            <consortium name="US DOE Joint Genome Institute (JGI-PGF)"/>
            <person name="Walter F."/>
            <person name="Albersmeier A."/>
            <person name="Kalinowski J."/>
            <person name="Ruckert C."/>
        </authorList>
    </citation>
    <scope>NUCLEOTIDE SEQUENCE</scope>
    <source>
        <strain evidence="1">JCM 4059</strain>
    </source>
</reference>
<dbReference type="EMBL" id="BNBD01000003">
    <property type="protein sequence ID" value="GHF38436.1"/>
    <property type="molecule type" value="Genomic_DNA"/>
</dbReference>
<organism evidence="1 2">
    <name type="scientific">Streptomyces mashuensis</name>
    <dbReference type="NCBI Taxonomy" id="33904"/>
    <lineage>
        <taxon>Bacteria</taxon>
        <taxon>Bacillati</taxon>
        <taxon>Actinomycetota</taxon>
        <taxon>Actinomycetes</taxon>
        <taxon>Kitasatosporales</taxon>
        <taxon>Streptomycetaceae</taxon>
        <taxon>Streptomyces</taxon>
    </lineage>
</organism>
<proteinExistence type="predicted"/>
<dbReference type="Proteomes" id="UP000638313">
    <property type="component" value="Unassembled WGS sequence"/>
</dbReference>
<evidence type="ECO:0000313" key="1">
    <source>
        <dbReference type="EMBL" id="GHF38436.1"/>
    </source>
</evidence>
<sequence>MTEQDPFQQIVDGLAYDLQRDHLEQRGVLAVLTARLTGVVYQEAQGHGVPHRLAQKMAGDFWAAEMAMASDVADEGEDLPE</sequence>
<dbReference type="RefSeq" id="WP_190129090.1">
    <property type="nucleotide sequence ID" value="NZ_BNBD01000003.1"/>
</dbReference>
<keyword evidence="2" id="KW-1185">Reference proteome</keyword>
<protein>
    <submittedName>
        <fullName evidence="1">Uncharacterized protein</fullName>
    </submittedName>
</protein>
<evidence type="ECO:0000313" key="2">
    <source>
        <dbReference type="Proteomes" id="UP000638313"/>
    </source>
</evidence>
<gene>
    <name evidence="1" type="ORF">GCM10010218_19470</name>
</gene>
<reference evidence="1" key="2">
    <citation type="submission" date="2020-09" db="EMBL/GenBank/DDBJ databases">
        <authorList>
            <person name="Sun Q."/>
            <person name="Ohkuma M."/>
        </authorList>
    </citation>
    <scope>NUCLEOTIDE SEQUENCE</scope>
    <source>
        <strain evidence="1">JCM 4059</strain>
    </source>
</reference>